<name>A0AC34GQM4_9BILA</name>
<sequence>MNGNDTIDGEYPFVVAIFYKKEYICTGTLISSRHIVTAAHCFAAPAGTKTYLQQKCRDDQECLKSHLGTNSKEKCGTTYLSPKLIVEDYEIGFGSLSLNKTKKLKLHSIDPNYQQFYHYGCHQNDLAILTLALDGNEDIRPYVCLAHTTDLNMREDEVQFTTLGWGKDSAANIAKHDILQKLDVNGVFSMKRCSQSWNPFPIDGICVTETDERNSCDGDSGGPLITIQKIPNEQRYRYVMVGLLSFGTDCDALQSNVKAETAVYTRLDFYQQKINDIIEWENENLEGFDFSGLY</sequence>
<organism evidence="1 2">
    <name type="scientific">Panagrolaimus sp. ES5</name>
    <dbReference type="NCBI Taxonomy" id="591445"/>
    <lineage>
        <taxon>Eukaryota</taxon>
        <taxon>Metazoa</taxon>
        <taxon>Ecdysozoa</taxon>
        <taxon>Nematoda</taxon>
        <taxon>Chromadorea</taxon>
        <taxon>Rhabditida</taxon>
        <taxon>Tylenchina</taxon>
        <taxon>Panagrolaimomorpha</taxon>
        <taxon>Panagrolaimoidea</taxon>
        <taxon>Panagrolaimidae</taxon>
        <taxon>Panagrolaimus</taxon>
    </lineage>
</organism>
<protein>
    <submittedName>
        <fullName evidence="2">Peptidase S1 domain-containing protein</fullName>
    </submittedName>
</protein>
<accession>A0AC34GQM4</accession>
<dbReference type="WBParaSite" id="ES5_v2.g6777.t1">
    <property type="protein sequence ID" value="ES5_v2.g6777.t1"/>
    <property type="gene ID" value="ES5_v2.g6777"/>
</dbReference>
<evidence type="ECO:0000313" key="2">
    <source>
        <dbReference type="WBParaSite" id="ES5_v2.g6777.t1"/>
    </source>
</evidence>
<reference evidence="2" key="1">
    <citation type="submission" date="2022-11" db="UniProtKB">
        <authorList>
            <consortium name="WormBaseParasite"/>
        </authorList>
    </citation>
    <scope>IDENTIFICATION</scope>
</reference>
<evidence type="ECO:0000313" key="1">
    <source>
        <dbReference type="Proteomes" id="UP000887579"/>
    </source>
</evidence>
<proteinExistence type="predicted"/>
<dbReference type="Proteomes" id="UP000887579">
    <property type="component" value="Unplaced"/>
</dbReference>